<protein>
    <recommendedName>
        <fullName evidence="7">Auxiliary Activity family 9 catalytic domain-containing protein</fullName>
    </recommendedName>
</protein>
<keyword evidence="9" id="KW-1185">Reference proteome</keyword>
<organism evidence="8 9">
    <name type="scientific">Cladosporium halotolerans</name>
    <dbReference type="NCBI Taxonomy" id="1052096"/>
    <lineage>
        <taxon>Eukaryota</taxon>
        <taxon>Fungi</taxon>
        <taxon>Dikarya</taxon>
        <taxon>Ascomycota</taxon>
        <taxon>Pezizomycotina</taxon>
        <taxon>Dothideomycetes</taxon>
        <taxon>Dothideomycetidae</taxon>
        <taxon>Cladosporiales</taxon>
        <taxon>Cladosporiaceae</taxon>
        <taxon>Cladosporium</taxon>
    </lineage>
</organism>
<reference evidence="8 9" key="1">
    <citation type="journal article" date="2020" name="Microbiol. Resour. Announc.">
        <title>Draft Genome Sequence of a Cladosporium Species Isolated from the Mesophotic Ascidian Didemnum maculosum.</title>
        <authorList>
            <person name="Gioti A."/>
            <person name="Siaperas R."/>
            <person name="Nikolaivits E."/>
            <person name="Le Goff G."/>
            <person name="Ouazzani J."/>
            <person name="Kotoulas G."/>
            <person name="Topakas E."/>
        </authorList>
    </citation>
    <scope>NUCLEOTIDE SEQUENCE [LARGE SCALE GENOMIC DNA]</scope>
    <source>
        <strain evidence="8 9">TM138-S3</strain>
    </source>
</reference>
<dbReference type="EMBL" id="JAAQHG020000016">
    <property type="protein sequence ID" value="KAL1586027.1"/>
    <property type="molecule type" value="Genomic_DNA"/>
</dbReference>
<dbReference type="AlphaFoldDB" id="A0AB34KQI1"/>
<comment type="caution">
    <text evidence="8">The sequence shown here is derived from an EMBL/GenBank/DDBJ whole genome shotgun (WGS) entry which is preliminary data.</text>
</comment>
<dbReference type="InterPro" id="IPR005103">
    <property type="entry name" value="AA9_LPMO"/>
</dbReference>
<evidence type="ECO:0000256" key="5">
    <source>
        <dbReference type="SAM" id="MobiDB-lite"/>
    </source>
</evidence>
<accession>A0AB34KQI1</accession>
<feature type="domain" description="Auxiliary Activity family 9 catalytic" evidence="7">
    <location>
        <begin position="20"/>
        <end position="234"/>
    </location>
</feature>
<comment type="subcellular location">
    <subcellularLocation>
        <location evidence="2">Secreted</location>
    </subcellularLocation>
</comment>
<proteinExistence type="predicted"/>
<dbReference type="RefSeq" id="XP_069229132.1">
    <property type="nucleotide sequence ID" value="XM_069373430.1"/>
</dbReference>
<evidence type="ECO:0000256" key="6">
    <source>
        <dbReference type="SAM" id="SignalP"/>
    </source>
</evidence>
<dbReference type="PANTHER" id="PTHR33353:SF34">
    <property type="entry name" value="ENDO-BETA-1,4-GLUCANASE D"/>
    <property type="match status" value="1"/>
</dbReference>
<dbReference type="GO" id="GO:0005576">
    <property type="term" value="C:extracellular region"/>
    <property type="evidence" value="ECO:0007669"/>
    <property type="project" value="UniProtKB-SubCell"/>
</dbReference>
<feature type="region of interest" description="Disordered" evidence="5">
    <location>
        <begin position="250"/>
        <end position="286"/>
    </location>
</feature>
<feature type="region of interest" description="Disordered" evidence="5">
    <location>
        <begin position="300"/>
        <end position="330"/>
    </location>
</feature>
<dbReference type="InterPro" id="IPR049892">
    <property type="entry name" value="AA9"/>
</dbReference>
<name>A0AB34KQI1_9PEZI</name>
<evidence type="ECO:0000256" key="2">
    <source>
        <dbReference type="ARBA" id="ARBA00004613"/>
    </source>
</evidence>
<evidence type="ECO:0000313" key="8">
    <source>
        <dbReference type="EMBL" id="KAL1586027.1"/>
    </source>
</evidence>
<gene>
    <name evidence="8" type="ORF">WHR41_04824</name>
</gene>
<comment type="cofactor">
    <cofactor evidence="1">
        <name>Cu(2+)</name>
        <dbReference type="ChEBI" id="CHEBI:29036"/>
    </cofactor>
</comment>
<keyword evidence="6" id="KW-0732">Signal</keyword>
<feature type="signal peptide" evidence="6">
    <location>
        <begin position="1"/>
        <end position="19"/>
    </location>
</feature>
<evidence type="ECO:0000256" key="3">
    <source>
        <dbReference type="ARBA" id="ARBA00022525"/>
    </source>
</evidence>
<evidence type="ECO:0000259" key="7">
    <source>
        <dbReference type="Pfam" id="PF03443"/>
    </source>
</evidence>
<dbReference type="Gene3D" id="2.70.50.70">
    <property type="match status" value="1"/>
</dbReference>
<evidence type="ECO:0000256" key="4">
    <source>
        <dbReference type="ARBA" id="ARBA00023157"/>
    </source>
</evidence>
<dbReference type="Proteomes" id="UP000803884">
    <property type="component" value="Unassembled WGS sequence"/>
</dbReference>
<evidence type="ECO:0000313" key="9">
    <source>
        <dbReference type="Proteomes" id="UP000803884"/>
    </source>
</evidence>
<keyword evidence="3" id="KW-0964">Secreted</keyword>
<keyword evidence="4" id="KW-1015">Disulfide bond</keyword>
<dbReference type="PANTHER" id="PTHR33353">
    <property type="entry name" value="PUTATIVE (AFU_ORTHOLOGUE AFUA_1G12560)-RELATED"/>
    <property type="match status" value="1"/>
</dbReference>
<sequence>MAFLQTAALLGSLAASAYAHGRVTSITAEGESYDGFITDYIYTPDPPAIVAWSAANGDNGFVDGTAYATGDIICHKEAKPGQISAKVAAGDTVEVQWGPDAWPESHHGPVIDYLAKCDGDDCTTVDKETLKFFKIDEAGLINGSPAPGQWASDELIANDGKWQVTIPESLAPGQYVLRHEIIALHGAGSENGAQNYPQCFNLEVTGSGTANPEGVLGTALYTPTDAGIMVGIYGGLDSYTIPGPALWDGATSGSTGGNSSTGSAPFGNGTTTAAPEPTAASTQPATAVSSAAAAVTKVADTASTSSGSTSSGSTTTTTAETDAEMPSKPLPEGFTLDDLLAWVNYLLSSAWNDSGVHARDVSRR</sequence>
<evidence type="ECO:0000256" key="1">
    <source>
        <dbReference type="ARBA" id="ARBA00001973"/>
    </source>
</evidence>
<dbReference type="GeneID" id="96006268"/>
<feature type="compositionally biased region" description="Low complexity" evidence="5">
    <location>
        <begin position="300"/>
        <end position="320"/>
    </location>
</feature>
<dbReference type="CDD" id="cd21175">
    <property type="entry name" value="LPMO_AA9"/>
    <property type="match status" value="1"/>
</dbReference>
<feature type="chain" id="PRO_5044243156" description="Auxiliary Activity family 9 catalytic domain-containing protein" evidence="6">
    <location>
        <begin position="20"/>
        <end position="364"/>
    </location>
</feature>
<dbReference type="Pfam" id="PF03443">
    <property type="entry name" value="AA9"/>
    <property type="match status" value="1"/>
</dbReference>